<dbReference type="GO" id="GO:0000976">
    <property type="term" value="F:transcription cis-regulatory region binding"/>
    <property type="evidence" value="ECO:0007669"/>
    <property type="project" value="TreeGrafter"/>
</dbReference>
<keyword evidence="1" id="KW-0805">Transcription regulation</keyword>
<dbReference type="Pfam" id="PF13377">
    <property type="entry name" value="Peripla_BP_3"/>
    <property type="match status" value="1"/>
</dbReference>
<evidence type="ECO:0000256" key="2">
    <source>
        <dbReference type="ARBA" id="ARBA00023125"/>
    </source>
</evidence>
<evidence type="ECO:0000256" key="3">
    <source>
        <dbReference type="ARBA" id="ARBA00023163"/>
    </source>
</evidence>
<dbReference type="InterPro" id="IPR046335">
    <property type="entry name" value="LacI/GalR-like_sensor"/>
</dbReference>
<name>A0A401ZUL5_9CHLR</name>
<dbReference type="PANTHER" id="PTHR30146">
    <property type="entry name" value="LACI-RELATED TRANSCRIPTIONAL REPRESSOR"/>
    <property type="match status" value="1"/>
</dbReference>
<dbReference type="EMBL" id="BIFR01000001">
    <property type="protein sequence ID" value="GCE10591.1"/>
    <property type="molecule type" value="Genomic_DNA"/>
</dbReference>
<dbReference type="PROSITE" id="PS50949">
    <property type="entry name" value="HTH_GNTR"/>
    <property type="match status" value="1"/>
</dbReference>
<evidence type="ECO:0000256" key="1">
    <source>
        <dbReference type="ARBA" id="ARBA00023015"/>
    </source>
</evidence>
<evidence type="ECO:0000313" key="5">
    <source>
        <dbReference type="EMBL" id="GCE10591.1"/>
    </source>
</evidence>
<dbReference type="SMART" id="SM00345">
    <property type="entry name" value="HTH_GNTR"/>
    <property type="match status" value="1"/>
</dbReference>
<reference evidence="6" key="1">
    <citation type="submission" date="2018-12" db="EMBL/GenBank/DDBJ databases">
        <title>Tengunoibacter tsumagoiensis gen. nov., sp. nov., Dictyobacter kobayashii sp. nov., D. alpinus sp. nov., and D. joshuensis sp. nov. and description of Dictyobacteraceae fam. nov. within the order Ktedonobacterales isolated from Tengu-no-mugimeshi.</title>
        <authorList>
            <person name="Wang C.M."/>
            <person name="Zheng Y."/>
            <person name="Sakai Y."/>
            <person name="Toyoda A."/>
            <person name="Minakuchi Y."/>
            <person name="Abe K."/>
            <person name="Yokota A."/>
            <person name="Yabe S."/>
        </authorList>
    </citation>
    <scope>NUCLEOTIDE SEQUENCE [LARGE SCALE GENOMIC DNA]</scope>
    <source>
        <strain evidence="6">Uno3</strain>
    </source>
</reference>
<dbReference type="Pfam" id="PF00392">
    <property type="entry name" value="GntR"/>
    <property type="match status" value="1"/>
</dbReference>
<dbReference type="CDD" id="cd07377">
    <property type="entry name" value="WHTH_GntR"/>
    <property type="match status" value="1"/>
</dbReference>
<evidence type="ECO:0000313" key="6">
    <source>
        <dbReference type="Proteomes" id="UP000287352"/>
    </source>
</evidence>
<dbReference type="Gene3D" id="3.40.50.2300">
    <property type="match status" value="2"/>
</dbReference>
<feature type="domain" description="HTH gntR-type" evidence="4">
    <location>
        <begin position="6"/>
        <end position="76"/>
    </location>
</feature>
<dbReference type="RefSeq" id="WP_126578184.1">
    <property type="nucleotide sequence ID" value="NZ_BIFR01000001.1"/>
</dbReference>
<dbReference type="SUPFAM" id="SSF53822">
    <property type="entry name" value="Periplasmic binding protein-like I"/>
    <property type="match status" value="1"/>
</dbReference>
<dbReference type="Gene3D" id="1.10.10.10">
    <property type="entry name" value="Winged helix-like DNA-binding domain superfamily/Winged helix DNA-binding domain"/>
    <property type="match status" value="1"/>
</dbReference>
<protein>
    <recommendedName>
        <fullName evidence="4">HTH gntR-type domain-containing protein</fullName>
    </recommendedName>
</protein>
<comment type="caution">
    <text evidence="5">The sequence shown here is derived from an EMBL/GenBank/DDBJ whole genome shotgun (WGS) entry which is preliminary data.</text>
</comment>
<dbReference type="InterPro" id="IPR028082">
    <property type="entry name" value="Peripla_BP_I"/>
</dbReference>
<dbReference type="InterPro" id="IPR036390">
    <property type="entry name" value="WH_DNA-bd_sf"/>
</dbReference>
<dbReference type="AlphaFoldDB" id="A0A401ZUL5"/>
<gene>
    <name evidence="5" type="ORF">KTT_04500</name>
</gene>
<sequence length="372" mass="41623">MTESSKPRSNLKVQELCALLRELAFQKGPGAKLPTTRELCEQFNTTPATLNDALKELESQNIIYCKLRSGIFVSPKLYRKSICTLFYADLFPTGAGTSPFWGIFWSLFAREVERRSETRNEYHTFHFVLDRSATDLDLPEEVVRMIEAGNIHGILAAGMQMPTFNWLTKHKIPSVSYAGLGTCMVNTDSINQTQLAVAQLAEQGCQSLALWMPKSLQVELEADPCVEYFSTAMSTHGLTFDPQLVRAGGPFSTNKWRTDYQEQGYQLTLQVFEKGALPRPDGIFITDDMMTTGVLEALSELNIRVGVDVQIVSHANAGSPTLFRQTKRLSIVEIDPVVIVQTMFALLDQLMAGQTLEQQRVMIPSTLKKIQL</sequence>
<dbReference type="InterPro" id="IPR000524">
    <property type="entry name" value="Tscrpt_reg_HTH_GntR"/>
</dbReference>
<dbReference type="Proteomes" id="UP000287352">
    <property type="component" value="Unassembled WGS sequence"/>
</dbReference>
<dbReference type="GO" id="GO:0003700">
    <property type="term" value="F:DNA-binding transcription factor activity"/>
    <property type="evidence" value="ECO:0007669"/>
    <property type="project" value="InterPro"/>
</dbReference>
<dbReference type="InterPro" id="IPR036388">
    <property type="entry name" value="WH-like_DNA-bd_sf"/>
</dbReference>
<organism evidence="5 6">
    <name type="scientific">Tengunoibacter tsumagoiensis</name>
    <dbReference type="NCBI Taxonomy" id="2014871"/>
    <lineage>
        <taxon>Bacteria</taxon>
        <taxon>Bacillati</taxon>
        <taxon>Chloroflexota</taxon>
        <taxon>Ktedonobacteria</taxon>
        <taxon>Ktedonobacterales</taxon>
        <taxon>Dictyobacteraceae</taxon>
        <taxon>Tengunoibacter</taxon>
    </lineage>
</organism>
<keyword evidence="2" id="KW-0238">DNA-binding</keyword>
<dbReference type="CDD" id="cd06267">
    <property type="entry name" value="PBP1_LacI_sugar_binding-like"/>
    <property type="match status" value="1"/>
</dbReference>
<dbReference type="PANTHER" id="PTHR30146:SF24">
    <property type="entry name" value="XYLOSE OPERON REGULATORY PROTEIN"/>
    <property type="match status" value="1"/>
</dbReference>
<keyword evidence="3" id="KW-0804">Transcription</keyword>
<dbReference type="OrthoDB" id="147262at2"/>
<evidence type="ECO:0000259" key="4">
    <source>
        <dbReference type="PROSITE" id="PS50949"/>
    </source>
</evidence>
<proteinExistence type="predicted"/>
<dbReference type="SUPFAM" id="SSF46785">
    <property type="entry name" value="Winged helix' DNA-binding domain"/>
    <property type="match status" value="1"/>
</dbReference>
<keyword evidence="6" id="KW-1185">Reference proteome</keyword>
<accession>A0A401ZUL5</accession>